<name>A0A0W0TFS7_LEGER</name>
<keyword evidence="3" id="KW-1185">Reference proteome</keyword>
<keyword evidence="1" id="KW-0732">Signal</keyword>
<evidence type="ECO:0000313" key="3">
    <source>
        <dbReference type="Proteomes" id="UP000054773"/>
    </source>
</evidence>
<evidence type="ECO:0000313" key="2">
    <source>
        <dbReference type="EMBL" id="KTC94481.1"/>
    </source>
</evidence>
<feature type="signal peptide" evidence="1">
    <location>
        <begin position="1"/>
        <end position="22"/>
    </location>
</feature>
<reference evidence="2 3" key="1">
    <citation type="submission" date="2015-11" db="EMBL/GenBank/DDBJ databases">
        <title>Genomic analysis of 38 Legionella species identifies large and diverse effector repertoires.</title>
        <authorList>
            <person name="Burstein D."/>
            <person name="Amaro F."/>
            <person name="Zusman T."/>
            <person name="Lifshitz Z."/>
            <person name="Cohen O."/>
            <person name="Gilbert J.A."/>
            <person name="Pupko T."/>
            <person name="Shuman H.A."/>
            <person name="Segal G."/>
        </authorList>
    </citation>
    <scope>NUCLEOTIDE SEQUENCE [LARGE SCALE GENOMIC DNA]</scope>
    <source>
        <strain evidence="2 3">SE-32A-C8</strain>
    </source>
</reference>
<protein>
    <submittedName>
        <fullName evidence="2">Neurogenic locus notch like protein</fullName>
    </submittedName>
</protein>
<dbReference type="OrthoDB" id="5645084at2"/>
<accession>A0A0W0TFS7</accession>
<dbReference type="PROSITE" id="PS51257">
    <property type="entry name" value="PROKAR_LIPOPROTEIN"/>
    <property type="match status" value="1"/>
</dbReference>
<organism evidence="2 3">
    <name type="scientific">Legionella erythra</name>
    <dbReference type="NCBI Taxonomy" id="448"/>
    <lineage>
        <taxon>Bacteria</taxon>
        <taxon>Pseudomonadati</taxon>
        <taxon>Pseudomonadota</taxon>
        <taxon>Gammaproteobacteria</taxon>
        <taxon>Legionellales</taxon>
        <taxon>Legionellaceae</taxon>
        <taxon>Legionella</taxon>
    </lineage>
</organism>
<gene>
    <name evidence="2" type="ORF">Lery_2648</name>
</gene>
<dbReference type="Proteomes" id="UP000054773">
    <property type="component" value="Unassembled WGS sequence"/>
</dbReference>
<evidence type="ECO:0000256" key="1">
    <source>
        <dbReference type="SAM" id="SignalP"/>
    </source>
</evidence>
<dbReference type="STRING" id="448.Lery_2648"/>
<dbReference type="PATRIC" id="fig|448.7.peg.2778"/>
<comment type="caution">
    <text evidence="2">The sequence shown here is derived from an EMBL/GenBank/DDBJ whole genome shotgun (WGS) entry which is preliminary data.</text>
</comment>
<dbReference type="RefSeq" id="WP_082657213.1">
    <property type="nucleotide sequence ID" value="NZ_CAAAHY010000019.1"/>
</dbReference>
<dbReference type="AlphaFoldDB" id="A0A0W0TFS7"/>
<sequence>MRLFSSILFFCLCTASFSPVFAGSCAPNASAACQDQCPRNCNVDVCCAQMGGISYCDSSAGRYVCNNGYYSSCYCTRHAVMDLQLLPGCCLWQGGVFTVNELGVVLCNDGTISELCSLQPNTTPTVSVTPW</sequence>
<dbReference type="EMBL" id="LNYA01000034">
    <property type="protein sequence ID" value="KTC94481.1"/>
    <property type="molecule type" value="Genomic_DNA"/>
</dbReference>
<feature type="chain" id="PRO_5006912985" evidence="1">
    <location>
        <begin position="23"/>
        <end position="131"/>
    </location>
</feature>
<proteinExistence type="predicted"/>